<dbReference type="VEuPathDB" id="TriTrypDB:TCDM_00577"/>
<keyword evidence="2" id="KW-0963">Cytoplasm</keyword>
<dbReference type="VEuPathDB" id="TriTrypDB:TcG_01157"/>
<dbReference type="VEuPathDB" id="TriTrypDB:TcCLB.506503.90"/>
<dbReference type="GO" id="GO:0007052">
    <property type="term" value="P:mitotic spindle organization"/>
    <property type="evidence" value="ECO:0007669"/>
    <property type="project" value="TreeGrafter"/>
</dbReference>
<comment type="caution">
    <text evidence="9">The sequence shown here is derived from an EMBL/GenBank/DDBJ whole genome shotgun (WGS) entry which is preliminary data.</text>
</comment>
<dbReference type="InterPro" id="IPR001752">
    <property type="entry name" value="Kinesin_motor_dom"/>
</dbReference>
<feature type="region of interest" description="Disordered" evidence="7">
    <location>
        <begin position="639"/>
        <end position="670"/>
    </location>
</feature>
<dbReference type="InterPro" id="IPR027640">
    <property type="entry name" value="Kinesin-like_fam"/>
</dbReference>
<dbReference type="InterPro" id="IPR036961">
    <property type="entry name" value="Kinesin_motor_dom_sf"/>
</dbReference>
<dbReference type="FunFam" id="3.40.850.10:FF:000135">
    <property type="entry name" value="Putative kinesin"/>
    <property type="match status" value="1"/>
</dbReference>
<evidence type="ECO:0000256" key="4">
    <source>
        <dbReference type="ARBA" id="ARBA00022840"/>
    </source>
</evidence>
<dbReference type="OMA" id="AGEWIIT"/>
<dbReference type="VEuPathDB" id="TriTrypDB:TcYC6_0055740"/>
<feature type="coiled-coil region" evidence="6">
    <location>
        <begin position="574"/>
        <end position="628"/>
    </location>
</feature>
<dbReference type="GO" id="GO:0007018">
    <property type="term" value="P:microtubule-based movement"/>
    <property type="evidence" value="ECO:0007669"/>
    <property type="project" value="InterPro"/>
</dbReference>
<dbReference type="OrthoDB" id="3176171at2759"/>
<feature type="region of interest" description="Disordered" evidence="7">
    <location>
        <begin position="875"/>
        <end position="936"/>
    </location>
</feature>
<keyword evidence="3" id="KW-0547">Nucleotide-binding</keyword>
<organism evidence="9 10">
    <name type="scientific">Trypanosoma cruzi</name>
    <dbReference type="NCBI Taxonomy" id="5693"/>
    <lineage>
        <taxon>Eukaryota</taxon>
        <taxon>Discoba</taxon>
        <taxon>Euglenozoa</taxon>
        <taxon>Kinetoplastea</taxon>
        <taxon>Metakinetoplastina</taxon>
        <taxon>Trypanosomatida</taxon>
        <taxon>Trypanosomatidae</taxon>
        <taxon>Trypanosoma</taxon>
        <taxon>Schizotrypanum</taxon>
    </lineage>
</organism>
<evidence type="ECO:0000256" key="6">
    <source>
        <dbReference type="SAM" id="Coils"/>
    </source>
</evidence>
<dbReference type="GO" id="GO:0005737">
    <property type="term" value="C:cytoplasm"/>
    <property type="evidence" value="ECO:0007669"/>
    <property type="project" value="UniProtKB-SubCell"/>
</dbReference>
<feature type="coiled-coil region" evidence="6">
    <location>
        <begin position="679"/>
        <end position="741"/>
    </location>
</feature>
<dbReference type="VEuPathDB" id="TriTrypDB:TcBrA4_0086170"/>
<dbReference type="PROSITE" id="PS00411">
    <property type="entry name" value="KINESIN_MOTOR_1"/>
    <property type="match status" value="1"/>
</dbReference>
<dbReference type="EMBL" id="PRFC01000018">
    <property type="protein sequence ID" value="PWV17380.1"/>
    <property type="molecule type" value="Genomic_DNA"/>
</dbReference>
<protein>
    <submittedName>
        <fullName evidence="9">Flagellum attachment zone protein 7</fullName>
    </submittedName>
</protein>
<dbReference type="SUPFAM" id="SSF52540">
    <property type="entry name" value="P-loop containing nucleoside triphosphate hydrolases"/>
    <property type="match status" value="1"/>
</dbReference>
<feature type="region of interest" description="Disordered" evidence="7">
    <location>
        <begin position="1103"/>
        <end position="1170"/>
    </location>
</feature>
<feature type="compositionally biased region" description="Polar residues" evidence="7">
    <location>
        <begin position="1110"/>
        <end position="1148"/>
    </location>
</feature>
<evidence type="ECO:0000256" key="3">
    <source>
        <dbReference type="ARBA" id="ARBA00022741"/>
    </source>
</evidence>
<dbReference type="Pfam" id="PF00225">
    <property type="entry name" value="Kinesin"/>
    <property type="match status" value="2"/>
</dbReference>
<feature type="compositionally biased region" description="Basic and acidic residues" evidence="7">
    <location>
        <begin position="875"/>
        <end position="891"/>
    </location>
</feature>
<name>A0A2V2X947_TRYCR</name>
<feature type="compositionally biased region" description="Polar residues" evidence="7">
    <location>
        <begin position="1"/>
        <end position="16"/>
    </location>
</feature>
<evidence type="ECO:0000259" key="8">
    <source>
        <dbReference type="SMART" id="SM00129"/>
    </source>
</evidence>
<gene>
    <name evidence="9" type="ORF">C3747_18g335</name>
</gene>
<evidence type="ECO:0000256" key="5">
    <source>
        <dbReference type="ARBA" id="ARBA00023054"/>
    </source>
</evidence>
<dbReference type="VEuPathDB" id="TriTrypDB:TcCLB.511293.50"/>
<dbReference type="GO" id="GO:0005875">
    <property type="term" value="C:microtubule associated complex"/>
    <property type="evidence" value="ECO:0007669"/>
    <property type="project" value="TreeGrafter"/>
</dbReference>
<dbReference type="VEuPathDB" id="TriTrypDB:BCY84_18553"/>
<feature type="region of interest" description="Disordered" evidence="7">
    <location>
        <begin position="1"/>
        <end position="47"/>
    </location>
</feature>
<proteinExistence type="predicted"/>
<dbReference type="SMR" id="A0A2V2X947"/>
<dbReference type="VEuPathDB" id="TriTrypDB:TcYC6_0022460"/>
<dbReference type="PANTHER" id="PTHR47969">
    <property type="entry name" value="CHROMOSOME-ASSOCIATED KINESIN KIF4A-RELATED"/>
    <property type="match status" value="1"/>
</dbReference>
<evidence type="ECO:0000256" key="7">
    <source>
        <dbReference type="SAM" id="MobiDB-lite"/>
    </source>
</evidence>
<keyword evidence="4" id="KW-0067">ATP-binding</keyword>
<evidence type="ECO:0000256" key="2">
    <source>
        <dbReference type="ARBA" id="ARBA00022490"/>
    </source>
</evidence>
<dbReference type="VEuPathDB" id="TriTrypDB:TCSYLVIO_006028"/>
<evidence type="ECO:0000313" key="9">
    <source>
        <dbReference type="EMBL" id="PWV17380.1"/>
    </source>
</evidence>
<accession>A0A2V2X947</accession>
<dbReference type="InterPro" id="IPR019821">
    <property type="entry name" value="Kinesin_motor_CS"/>
</dbReference>
<dbReference type="VEuPathDB" id="TriTrypDB:C3747_18g335"/>
<dbReference type="VEuPathDB" id="TriTrypDB:C4B63_4g481"/>
<dbReference type="GO" id="GO:0008017">
    <property type="term" value="F:microtubule binding"/>
    <property type="evidence" value="ECO:0007669"/>
    <property type="project" value="InterPro"/>
</dbReference>
<dbReference type="PRINTS" id="PR00380">
    <property type="entry name" value="KINESINHEAVY"/>
</dbReference>
<dbReference type="InterPro" id="IPR027417">
    <property type="entry name" value="P-loop_NTPase"/>
</dbReference>
<dbReference type="VEuPathDB" id="TriTrypDB:ECC02_003168"/>
<comment type="subcellular location">
    <subcellularLocation>
        <location evidence="1">Cytoplasm</location>
    </subcellularLocation>
</comment>
<evidence type="ECO:0000256" key="1">
    <source>
        <dbReference type="ARBA" id="ARBA00004496"/>
    </source>
</evidence>
<dbReference type="GO" id="GO:0051231">
    <property type="term" value="P:spindle elongation"/>
    <property type="evidence" value="ECO:0007669"/>
    <property type="project" value="TreeGrafter"/>
</dbReference>
<dbReference type="PANTHER" id="PTHR47969:SF15">
    <property type="entry name" value="CHROMOSOME-ASSOCIATED KINESIN KIF4A-RELATED"/>
    <property type="match status" value="1"/>
</dbReference>
<sequence length="1170" mass="134398">MQSYSPAGSPLNSARPASTPRRRENDFRRVHSSRSITTTHHRSIVELSQGQGNAMRVYVRVRPFSERELSLSMPHHSTVRIDVENPCLITLLDPQKDFRPRETFSFTRCFWSVLEQGNNDMCRGRTAGEIRGSIDMFINNNASSARGNRSRCLNTSLSNTSVLSARGRAAAENSVSFEGAGSNAAIVAGSVVTHPPYSSQQDIYDEVGRPILENTLEGYNGCVFAYGQTGSGKTFSMFGYAPKSADFHLNFKHQHVAFEDYEEDDCEVSKPSISFASPARFSRASLLSSQNSLKDGFAPQLGTQGNMDRPAVDIVDHTGMDPNELQGIIPRISADLFSGLREKRDTDPSHSYRVEVEYYEIYNEKVYDLIRPQKDADLRIRHNPVSGPYVEGLTSKVVANEEEVARVIRKGSVERHTAATKVNDRSSRSHAIITLNIMQLILDKNDNTCKKQSKLNLVDLAGSERTGAVGAEGKQFLEGTKINLSLTTLGRVIDCLADLAQSKSLSVPVPYRDSNLTWLLMDSLGGNSKTSMLATISPHSVNFDEMRQTIRYASRARQIVNKAVINEDPQVRQIRLLTAELDRLKKVIRDAGHNEFSRDYVLELQRRNNFLEKRCQEQEMLIVELQAELEGRVMTNRTEDSRAISARRARPGHLPETSARQRRDAVEEEKNPTLLKARLVEAKSENEVLRRQIAEEERNKRPDASNSAEQVAELNIRVQNLKREVDKMRKYDAKKEQYMQRYSFFYVDLASDILHRIMLQKEEEFVRQVAHLFISQNGEMGDGIRRLNKAHREEMEQMRKRHVEEMEELHKLSSARLKESIEKSNELYQQLIDKHVDKLNYVEERMMNNKEFYEAELKRLGEENEKTRVRYEEQLDRARTQHQKETRKLREQLSSGASDRQRSGEAAKRLQEEHEKEMNRRQEEMDRYRQDKEQEISRLKKQVDNEKLRYESDMLEKERQRRSLEREVNELRRELLKAQTERNRMEQQHHTELQNLSQQQERLVHVSNGLLSDWDNRSSAMDASFTQLRALLQTQDYLNFRARLRDATLERKDYTAELEAVEERKRRDTQRLREIVQQLRQNQEDSKASIQRFEEDIMKHLARSNKARHSGNSSNKNSHENGNSDSNSNAVKKNTDGNGASGANKSPTSVPPARAEKKEPSVKARGGTSK</sequence>
<reference evidence="9 10" key="1">
    <citation type="journal article" date="2018" name="Microb. Genom.">
        <title>Expanding an expanded genome: long-read sequencing of Trypanosoma cruzi.</title>
        <authorList>
            <person name="Berna L."/>
            <person name="Rodriguez M."/>
            <person name="Chiribao M.L."/>
            <person name="Parodi-Talice A."/>
            <person name="Pita S."/>
            <person name="Rijo G."/>
            <person name="Alvarez-Valin F."/>
            <person name="Robello C."/>
        </authorList>
    </citation>
    <scope>NUCLEOTIDE SEQUENCE [LARGE SCALE GENOMIC DNA]</scope>
    <source>
        <strain evidence="9 10">TCC</strain>
    </source>
</reference>
<dbReference type="GO" id="GO:0003777">
    <property type="term" value="F:microtubule motor activity"/>
    <property type="evidence" value="ECO:0007669"/>
    <property type="project" value="InterPro"/>
</dbReference>
<feature type="domain" description="Kinesin motor" evidence="8">
    <location>
        <begin position="52"/>
        <end position="567"/>
    </location>
</feature>
<dbReference type="SMART" id="SM00129">
    <property type="entry name" value="KISc"/>
    <property type="match status" value="1"/>
</dbReference>
<feature type="compositionally biased region" description="Basic and acidic residues" evidence="7">
    <location>
        <begin position="659"/>
        <end position="670"/>
    </location>
</feature>
<dbReference type="Proteomes" id="UP000246078">
    <property type="component" value="Unassembled WGS sequence"/>
</dbReference>
<feature type="coiled-coil region" evidence="6">
    <location>
        <begin position="1044"/>
        <end position="1096"/>
    </location>
</feature>
<dbReference type="GO" id="GO:0005524">
    <property type="term" value="F:ATP binding"/>
    <property type="evidence" value="ECO:0007669"/>
    <property type="project" value="UniProtKB-KW"/>
</dbReference>
<dbReference type="VEuPathDB" id="TriTrypDB:C4B63_4g480"/>
<evidence type="ECO:0000313" key="10">
    <source>
        <dbReference type="Proteomes" id="UP000246078"/>
    </source>
</evidence>
<feature type="compositionally biased region" description="Basic and acidic residues" evidence="7">
    <location>
        <begin position="899"/>
        <end position="936"/>
    </location>
</feature>
<dbReference type="VEuPathDB" id="TriTrypDB:TcCL_NonESM02534"/>
<dbReference type="AlphaFoldDB" id="A0A2V2X947"/>
<keyword evidence="5 6" id="KW-0175">Coiled coil</keyword>
<dbReference type="VEuPathDB" id="TriTrypDB:Tc_MARK_4735"/>
<dbReference type="Gene3D" id="3.40.850.10">
    <property type="entry name" value="Kinesin motor domain"/>
    <property type="match status" value="1"/>
</dbReference>